<dbReference type="STRING" id="59895.A0A103XBA9"/>
<feature type="region of interest" description="Disordered" evidence="1">
    <location>
        <begin position="1"/>
        <end position="22"/>
    </location>
</feature>
<organism evidence="3 4">
    <name type="scientific">Cynara cardunculus var. scolymus</name>
    <name type="common">Globe artichoke</name>
    <name type="synonym">Cynara scolymus</name>
    <dbReference type="NCBI Taxonomy" id="59895"/>
    <lineage>
        <taxon>Eukaryota</taxon>
        <taxon>Viridiplantae</taxon>
        <taxon>Streptophyta</taxon>
        <taxon>Embryophyta</taxon>
        <taxon>Tracheophyta</taxon>
        <taxon>Spermatophyta</taxon>
        <taxon>Magnoliopsida</taxon>
        <taxon>eudicotyledons</taxon>
        <taxon>Gunneridae</taxon>
        <taxon>Pentapetalae</taxon>
        <taxon>asterids</taxon>
        <taxon>campanulids</taxon>
        <taxon>Asterales</taxon>
        <taxon>Asteraceae</taxon>
        <taxon>Carduoideae</taxon>
        <taxon>Cardueae</taxon>
        <taxon>Carduinae</taxon>
        <taxon>Cynara</taxon>
    </lineage>
</organism>
<feature type="compositionally biased region" description="Basic and acidic residues" evidence="1">
    <location>
        <begin position="967"/>
        <end position="1011"/>
    </location>
</feature>
<sequence length="1072" mass="118171">GYKGFSEVSHRLSGTHNNKRSDFSTHLLPSIALVGNGQRLRRPWRLQFVKEFLLHIRSMYHPRGNNAYGQGQQQQQQQQQQSYSGQSAFGQNLGPDGGDSQMSMSSRHSAMLGGHPSAGAHYGGQYTSMYGSVSLSSALQATGASAKGSGSSALEGRSAYGSSMQESPKFASGDYSVLNKKYGQKGEQMFTDKLSDYPPGDRRQYVERPSVYSVRDSQNEPTARFSDSVAFGHHQHQPDIYDRLDAASALRKELLQAHTLQSSSIEGSSRQADYIAARTATVRHAGQEFLPYSGRMDHDPNTLSMMSGLSHRSQHAPSILGAAPRRDVDDLLYPPSSANSGYGVSLPPGRDYASGKGLHTTPLEPDYPGGILARAGYARLDDRTEVVRHQQRPRDHFDGSHHVLKLRIGVVLLLKKNEENMSASLVDVERDYLSIDKRYPRLFTSPECSKVIVNWSRENLKIPLNVPVSFEHDFVQDDKETQQKEASTAKMVDDPVKSEHGSTRWNAKVILMSGLSRNALEELSSERDYEDRIPHFCNMLRFACLKNGNALMAIGGLWETVDGNDPSVDRSTLVQTALRYAKDLTGLDLKNCQHWNPFLEIHYDRVGKDGLFSHKEVTVLFIPDLSDCLPSVDAWRDQWLAHKKAIAERERRHALKREISQGKKEGLKDKEPGTTKDLKNDAKPEKKKASGLSGSASKLIEKAKGKVKESGKEGVQSNTVMEKKGGVETIGEGDNSEKINPIEVVPVQTTGSGKKKVIRKVVKKKVAEKDKAGKAAEQSDTLVPKKVGETTTNTVAANRDEEASGNPSAVKTFTRKKVTKKVPVTKAVKKEDEGTQSEVIPVKEQENSENKPKNADAGSASGKTTIKKKIIKRVTKRKVVAKVANNKDNVAEEAGITTGEQNLTLGNKESEVKVESNESVSKTKAPSVAPEKNKNGGDLVKNEIKGENNREKEEKKGKVDSGSSSKMKSDNKKLKDGEKSKEGKVRKDNDGKAESKGKEVKDKKKDEEPPRHPGLLLQTKENNSSKVSDFYTIIFTMKCFFITLGYEYVHHAIVISVTVAFIVTFTGFPPGL</sequence>
<dbReference type="EMBL" id="LEKV01006042">
    <property type="protein sequence ID" value="KVH87573.1"/>
    <property type="molecule type" value="Genomic_DNA"/>
</dbReference>
<feature type="region of interest" description="Disordered" evidence="1">
    <location>
        <begin position="479"/>
        <end position="499"/>
    </location>
</feature>
<dbReference type="InterPro" id="IPR025954">
    <property type="entry name" value="DBC1/CARP1_inactive_NUDIX"/>
</dbReference>
<dbReference type="PANTHER" id="PTHR14304">
    <property type="entry name" value="CELL DIVISION CYCLE AND APOPTOSIS REGULATOR PROTEIN"/>
    <property type="match status" value="1"/>
</dbReference>
<gene>
    <name evidence="3" type="ORF">Ccrd_025142</name>
</gene>
<comment type="caution">
    <text evidence="3">The sequence shown here is derived from an EMBL/GenBank/DDBJ whole genome shotgun (WGS) entry which is preliminary data.</text>
</comment>
<feature type="compositionally biased region" description="Basic and acidic residues" evidence="1">
    <location>
        <begin position="193"/>
        <end position="206"/>
    </location>
</feature>
<dbReference type="Pfam" id="PF14443">
    <property type="entry name" value="DBC1"/>
    <property type="match status" value="1"/>
</dbReference>
<feature type="region of interest" description="Disordered" evidence="1">
    <location>
        <begin position="656"/>
        <end position="736"/>
    </location>
</feature>
<feature type="compositionally biased region" description="Low complexity" evidence="1">
    <location>
        <begin position="68"/>
        <end position="87"/>
    </location>
</feature>
<evidence type="ECO:0000259" key="2">
    <source>
        <dbReference type="SMART" id="SM01122"/>
    </source>
</evidence>
<evidence type="ECO:0000313" key="3">
    <source>
        <dbReference type="EMBL" id="KVH87573.1"/>
    </source>
</evidence>
<name>A0A103XBA9_CYNCS</name>
<dbReference type="AlphaFoldDB" id="A0A103XBA9"/>
<feature type="region of interest" description="Disordered" evidence="1">
    <location>
        <begin position="144"/>
        <end position="171"/>
    </location>
</feature>
<feature type="region of interest" description="Disordered" evidence="1">
    <location>
        <begin position="64"/>
        <end position="116"/>
    </location>
</feature>
<dbReference type="GO" id="GO:0006355">
    <property type="term" value="P:regulation of DNA-templated transcription"/>
    <property type="evidence" value="ECO:0007669"/>
    <property type="project" value="InterPro"/>
</dbReference>
<keyword evidence="4" id="KW-1185">Reference proteome</keyword>
<feature type="compositionally biased region" description="Basic residues" evidence="1">
    <location>
        <begin position="865"/>
        <end position="880"/>
    </location>
</feature>
<reference evidence="3 4" key="1">
    <citation type="journal article" date="2016" name="Sci. Rep.">
        <title>The genome sequence of the outbreeding globe artichoke constructed de novo incorporating a phase-aware low-pass sequencing strategy of F1 progeny.</title>
        <authorList>
            <person name="Scaglione D."/>
            <person name="Reyes-Chin-Wo S."/>
            <person name="Acquadro A."/>
            <person name="Froenicke L."/>
            <person name="Portis E."/>
            <person name="Beitel C."/>
            <person name="Tirone M."/>
            <person name="Mauro R."/>
            <person name="Lo Monaco A."/>
            <person name="Mauromicale G."/>
            <person name="Faccioli P."/>
            <person name="Cattivelli L."/>
            <person name="Rieseberg L."/>
            <person name="Michelmore R."/>
            <person name="Lanteri S."/>
        </authorList>
    </citation>
    <scope>NUCLEOTIDE SEQUENCE [LARGE SCALE GENOMIC DNA]</scope>
    <source>
        <strain evidence="3">2C</strain>
    </source>
</reference>
<dbReference type="Gramene" id="KVH87573">
    <property type="protein sequence ID" value="KVH87573"/>
    <property type="gene ID" value="Ccrd_025142"/>
</dbReference>
<feature type="compositionally biased region" description="Basic and acidic residues" evidence="1">
    <location>
        <begin position="656"/>
        <end position="688"/>
    </location>
</feature>
<dbReference type="GO" id="GO:0005634">
    <property type="term" value="C:nucleus"/>
    <property type="evidence" value="ECO:0007669"/>
    <property type="project" value="TreeGrafter"/>
</dbReference>
<dbReference type="PANTHER" id="PTHR14304:SF17">
    <property type="entry name" value="CELL CYCLE AND APOPTOSIS REGULATOR PROTEIN"/>
    <property type="match status" value="1"/>
</dbReference>
<dbReference type="OMA" id="HIIRKEH"/>
<dbReference type="Proteomes" id="UP000243975">
    <property type="component" value="Unassembled WGS sequence"/>
</dbReference>
<feature type="compositionally biased region" description="Basic and acidic residues" evidence="1">
    <location>
        <begin position="931"/>
        <end position="959"/>
    </location>
</feature>
<dbReference type="SMART" id="SM01122">
    <property type="entry name" value="DBC1"/>
    <property type="match status" value="1"/>
</dbReference>
<protein>
    <submittedName>
        <fullName evidence="3">DBC1/CARP1-like protein</fullName>
    </submittedName>
</protein>
<dbReference type="InterPro" id="IPR025224">
    <property type="entry name" value="CCAR1/CCAR2"/>
</dbReference>
<evidence type="ECO:0000256" key="1">
    <source>
        <dbReference type="SAM" id="MobiDB-lite"/>
    </source>
</evidence>
<accession>A0A103XBA9</accession>
<proteinExistence type="predicted"/>
<feature type="compositionally biased region" description="Basic and acidic residues" evidence="1">
    <location>
        <begin position="765"/>
        <end position="774"/>
    </location>
</feature>
<feature type="compositionally biased region" description="Basic and acidic residues" evidence="1">
    <location>
        <begin position="841"/>
        <end position="854"/>
    </location>
</feature>
<feature type="compositionally biased region" description="Basic and acidic residues" evidence="1">
    <location>
        <begin position="699"/>
        <end position="712"/>
    </location>
</feature>
<evidence type="ECO:0000313" key="4">
    <source>
        <dbReference type="Proteomes" id="UP000243975"/>
    </source>
</evidence>
<feature type="compositionally biased region" description="Low complexity" evidence="1">
    <location>
        <begin position="144"/>
        <end position="156"/>
    </location>
</feature>
<feature type="region of interest" description="Disordered" evidence="1">
    <location>
        <begin position="190"/>
        <end position="220"/>
    </location>
</feature>
<feature type="region of interest" description="Disordered" evidence="1">
    <location>
        <begin position="765"/>
        <end position="1017"/>
    </location>
</feature>
<feature type="domain" description="DBC1/CARP1 catalytically inactive NUDIX hydrolase" evidence="2">
    <location>
        <begin position="533"/>
        <end position="656"/>
    </location>
</feature>
<feature type="non-terminal residue" evidence="3">
    <location>
        <position position="1072"/>
    </location>
</feature>